<dbReference type="FunFam" id="3.90.550.10:FF:000130">
    <property type="entry name" value="Family 2 glycosyl transferase"/>
    <property type="match status" value="1"/>
</dbReference>
<dbReference type="InterPro" id="IPR050834">
    <property type="entry name" value="Glycosyltransf_2"/>
</dbReference>
<organism evidence="2 3">
    <name type="scientific">Niallia nealsonii</name>
    <dbReference type="NCBI Taxonomy" id="115979"/>
    <lineage>
        <taxon>Bacteria</taxon>
        <taxon>Bacillati</taxon>
        <taxon>Bacillota</taxon>
        <taxon>Bacilli</taxon>
        <taxon>Bacillales</taxon>
        <taxon>Bacillaceae</taxon>
        <taxon>Niallia</taxon>
    </lineage>
</organism>
<evidence type="ECO:0000313" key="2">
    <source>
        <dbReference type="EMBL" id="PKG22338.1"/>
    </source>
</evidence>
<dbReference type="PANTHER" id="PTHR43685">
    <property type="entry name" value="GLYCOSYLTRANSFERASE"/>
    <property type="match status" value="1"/>
</dbReference>
<protein>
    <submittedName>
        <fullName evidence="2">Glycosyl transferase</fullName>
    </submittedName>
</protein>
<sequence>MKDHISIIMPAYNARKYIRESILSVLDQTYPNWELIIVDDCSTDETPQLLRDMEKRDARIRVFYEKENKGAAVARNKALQQARGQFIAFLDSDDCWKRNKLAVQIAFMKQYDAAFTFTAYEYISKEGIPLRKKVSAPIEVTYQDLLKNTIVGCLTVMINREQTGDIQMPTIRTRQDLATWLGILKKGYKAYGINEVLAEYRVGNDSISANKWKAAQKTWFVYREIERLNLLKATWCFSHYAFYAVRKRL</sequence>
<evidence type="ECO:0000313" key="3">
    <source>
        <dbReference type="Proteomes" id="UP000233375"/>
    </source>
</evidence>
<dbReference type="CDD" id="cd00761">
    <property type="entry name" value="Glyco_tranf_GTA_type"/>
    <property type="match status" value="1"/>
</dbReference>
<reference evidence="2 3" key="1">
    <citation type="journal article" date="2003" name="Int. J. Syst. Evol. Microbiol.">
        <title>Bacillus nealsonii sp. nov., isolated from a spacecraft-assembly facility, whose spores are gamma-radiation resistant.</title>
        <authorList>
            <person name="Venkateswaran K."/>
            <person name="Kempf M."/>
            <person name="Chen F."/>
            <person name="Satomi M."/>
            <person name="Nicholson W."/>
            <person name="Kern R."/>
        </authorList>
    </citation>
    <scope>NUCLEOTIDE SEQUENCE [LARGE SCALE GENOMIC DNA]</scope>
    <source>
        <strain evidence="2 3">FO-92</strain>
    </source>
</reference>
<dbReference type="NCBIfam" id="NF047683">
    <property type="entry name" value="TeichurnBiosyTuaG"/>
    <property type="match status" value="1"/>
</dbReference>
<accession>A0A2N0YYK4</accession>
<feature type="domain" description="Glycosyltransferase 2-like" evidence="1">
    <location>
        <begin position="6"/>
        <end position="145"/>
    </location>
</feature>
<dbReference type="EMBL" id="PISE01000044">
    <property type="protein sequence ID" value="PKG22338.1"/>
    <property type="molecule type" value="Genomic_DNA"/>
</dbReference>
<keyword evidence="2" id="KW-0808">Transferase</keyword>
<evidence type="ECO:0000259" key="1">
    <source>
        <dbReference type="Pfam" id="PF00535"/>
    </source>
</evidence>
<comment type="caution">
    <text evidence="2">The sequence shown here is derived from an EMBL/GenBank/DDBJ whole genome shotgun (WGS) entry which is preliminary data.</text>
</comment>
<keyword evidence="3" id="KW-1185">Reference proteome</keyword>
<dbReference type="AlphaFoldDB" id="A0A2N0YYK4"/>
<dbReference type="Gene3D" id="3.90.550.10">
    <property type="entry name" value="Spore Coat Polysaccharide Biosynthesis Protein SpsA, Chain A"/>
    <property type="match status" value="1"/>
</dbReference>
<dbReference type="Pfam" id="PF00535">
    <property type="entry name" value="Glycos_transf_2"/>
    <property type="match status" value="1"/>
</dbReference>
<dbReference type="GO" id="GO:0016740">
    <property type="term" value="F:transferase activity"/>
    <property type="evidence" value="ECO:0007669"/>
    <property type="project" value="UniProtKB-KW"/>
</dbReference>
<proteinExistence type="predicted"/>
<gene>
    <name evidence="2" type="ORF">CWS01_17785</name>
</gene>
<name>A0A2N0YYK4_9BACI</name>
<dbReference type="InterPro" id="IPR001173">
    <property type="entry name" value="Glyco_trans_2-like"/>
</dbReference>
<dbReference type="OrthoDB" id="9785185at2"/>
<dbReference type="PANTHER" id="PTHR43685:SF2">
    <property type="entry name" value="GLYCOSYLTRANSFERASE 2-LIKE DOMAIN-CONTAINING PROTEIN"/>
    <property type="match status" value="1"/>
</dbReference>
<dbReference type="InterPro" id="IPR029044">
    <property type="entry name" value="Nucleotide-diphossugar_trans"/>
</dbReference>
<dbReference type="SUPFAM" id="SSF53448">
    <property type="entry name" value="Nucleotide-diphospho-sugar transferases"/>
    <property type="match status" value="1"/>
</dbReference>
<dbReference type="Proteomes" id="UP000233375">
    <property type="component" value="Unassembled WGS sequence"/>
</dbReference>